<dbReference type="PROSITE" id="PS50085">
    <property type="entry name" value="RAPGAP"/>
    <property type="match status" value="1"/>
</dbReference>
<name>A0A1X2GI06_9FUNG</name>
<evidence type="ECO:0000259" key="2">
    <source>
        <dbReference type="PROSITE" id="PS50085"/>
    </source>
</evidence>
<dbReference type="EMBL" id="MCGT01000014">
    <property type="protein sequence ID" value="ORX54136.1"/>
    <property type="molecule type" value="Genomic_DNA"/>
</dbReference>
<dbReference type="InterPro" id="IPR050989">
    <property type="entry name" value="Rap1_Ran_GAP"/>
</dbReference>
<evidence type="ECO:0000256" key="1">
    <source>
        <dbReference type="ARBA" id="ARBA00022468"/>
    </source>
</evidence>
<dbReference type="Gene3D" id="3.40.50.11210">
    <property type="entry name" value="Rap/Ran-GAP"/>
    <property type="match status" value="1"/>
</dbReference>
<dbReference type="GO" id="GO:0005737">
    <property type="term" value="C:cytoplasm"/>
    <property type="evidence" value="ECO:0007669"/>
    <property type="project" value="TreeGrafter"/>
</dbReference>
<evidence type="ECO:0000313" key="3">
    <source>
        <dbReference type="EMBL" id="ORX54136.1"/>
    </source>
</evidence>
<reference evidence="3 4" key="1">
    <citation type="submission" date="2016-07" db="EMBL/GenBank/DDBJ databases">
        <title>Pervasive Adenine N6-methylation of Active Genes in Fungi.</title>
        <authorList>
            <consortium name="DOE Joint Genome Institute"/>
            <person name="Mondo S.J."/>
            <person name="Dannebaum R.O."/>
            <person name="Kuo R.C."/>
            <person name="Labutti K."/>
            <person name="Haridas S."/>
            <person name="Kuo A."/>
            <person name="Salamov A."/>
            <person name="Ahrendt S.R."/>
            <person name="Lipzen A."/>
            <person name="Sullivan W."/>
            <person name="Andreopoulos W.B."/>
            <person name="Clum A."/>
            <person name="Lindquist E."/>
            <person name="Daum C."/>
            <person name="Ramamoorthy G.K."/>
            <person name="Gryganskyi A."/>
            <person name="Culley D."/>
            <person name="Magnuson J.K."/>
            <person name="James T.Y."/>
            <person name="O'Malley M.A."/>
            <person name="Stajich J.E."/>
            <person name="Spatafora J.W."/>
            <person name="Visel A."/>
            <person name="Grigoriev I.V."/>
        </authorList>
    </citation>
    <scope>NUCLEOTIDE SEQUENCE [LARGE SCALE GENOMIC DNA]</scope>
    <source>
        <strain evidence="3 4">NRRL 3301</strain>
    </source>
</reference>
<evidence type="ECO:0000313" key="4">
    <source>
        <dbReference type="Proteomes" id="UP000242146"/>
    </source>
</evidence>
<dbReference type="GO" id="GO:0005096">
    <property type="term" value="F:GTPase activator activity"/>
    <property type="evidence" value="ECO:0007669"/>
    <property type="project" value="UniProtKB-KW"/>
</dbReference>
<dbReference type="InterPro" id="IPR035974">
    <property type="entry name" value="Rap/Ran-GAP_sf"/>
</dbReference>
<comment type="caution">
    <text evidence="3">The sequence shown here is derived from an EMBL/GenBank/DDBJ whole genome shotgun (WGS) entry which is preliminary data.</text>
</comment>
<dbReference type="Pfam" id="PF02145">
    <property type="entry name" value="Rap_GAP"/>
    <property type="match status" value="1"/>
</dbReference>
<dbReference type="STRING" id="101127.A0A1X2GI06"/>
<keyword evidence="1" id="KW-0343">GTPase activation</keyword>
<dbReference type="PANTHER" id="PTHR15711:SF22">
    <property type="entry name" value="RAP-GAP DOMAIN-CONTAINING PROTEIN"/>
    <property type="match status" value="1"/>
</dbReference>
<dbReference type="AlphaFoldDB" id="A0A1X2GI06"/>
<sequence length="257" mass="29901">MISCQHYRLLYAAIHAVYTRLDLRQCMSLMAETTIMSGLEKELIRFDEMVTPKTYKFGVLSVRDDQQCEEQWFGNTGLTKEMTRFLEILGTKVELRDYKQYAAGLDTKSGESGTHSYATHWKEHQIMFHVGPLMPFQPQDKQQVHRKRYIGNDIVCIVFMDTDRQALFNPNAIRSQFLHVFIVVHPEKVDGEPAWRVQIIHHQNVPDFGPSIPSPPVFVDPDQLREFLLLKRKPSTSFFRMLTIFFSDQCRAGSLEI</sequence>
<accession>A0A1X2GI06</accession>
<feature type="domain" description="Rap-GAP" evidence="2">
    <location>
        <begin position="43"/>
        <end position="257"/>
    </location>
</feature>
<keyword evidence="4" id="KW-1185">Reference proteome</keyword>
<dbReference type="InterPro" id="IPR000331">
    <property type="entry name" value="Rap/Ran_GAP_dom"/>
</dbReference>
<dbReference type="GO" id="GO:0051056">
    <property type="term" value="P:regulation of small GTPase mediated signal transduction"/>
    <property type="evidence" value="ECO:0007669"/>
    <property type="project" value="InterPro"/>
</dbReference>
<dbReference type="SUPFAM" id="SSF111347">
    <property type="entry name" value="Rap/Ran-GAP"/>
    <property type="match status" value="1"/>
</dbReference>
<dbReference type="OrthoDB" id="2499658at2759"/>
<dbReference type="PANTHER" id="PTHR15711">
    <property type="entry name" value="RAP GTPASE-ACTIVATING PROTEIN"/>
    <property type="match status" value="1"/>
</dbReference>
<dbReference type="Proteomes" id="UP000242146">
    <property type="component" value="Unassembled WGS sequence"/>
</dbReference>
<proteinExistence type="predicted"/>
<protein>
    <recommendedName>
        <fullName evidence="2">Rap-GAP domain-containing protein</fullName>
    </recommendedName>
</protein>
<gene>
    <name evidence="3" type="ORF">DM01DRAFT_1287272</name>
</gene>
<organism evidence="3 4">
    <name type="scientific">Hesseltinella vesiculosa</name>
    <dbReference type="NCBI Taxonomy" id="101127"/>
    <lineage>
        <taxon>Eukaryota</taxon>
        <taxon>Fungi</taxon>
        <taxon>Fungi incertae sedis</taxon>
        <taxon>Mucoromycota</taxon>
        <taxon>Mucoromycotina</taxon>
        <taxon>Mucoromycetes</taxon>
        <taxon>Mucorales</taxon>
        <taxon>Cunninghamellaceae</taxon>
        <taxon>Hesseltinella</taxon>
    </lineage>
</organism>